<dbReference type="InterPro" id="IPR000425">
    <property type="entry name" value="MIP"/>
</dbReference>
<keyword evidence="3 6" id="KW-0812">Transmembrane</keyword>
<dbReference type="Pfam" id="PF00230">
    <property type="entry name" value="MIP"/>
    <property type="match status" value="1"/>
</dbReference>
<evidence type="ECO:0000256" key="3">
    <source>
        <dbReference type="ARBA" id="ARBA00022692"/>
    </source>
</evidence>
<dbReference type="PRINTS" id="PR00783">
    <property type="entry name" value="MINTRINSICP"/>
</dbReference>
<dbReference type="Gene3D" id="1.20.1080.10">
    <property type="entry name" value="Glycerol uptake facilitator protein"/>
    <property type="match status" value="1"/>
</dbReference>
<evidence type="ECO:0000256" key="1">
    <source>
        <dbReference type="ARBA" id="ARBA00004141"/>
    </source>
</evidence>
<evidence type="ECO:0000313" key="8">
    <source>
        <dbReference type="EMBL" id="CAD7635063.1"/>
    </source>
</evidence>
<evidence type="ECO:0000256" key="4">
    <source>
        <dbReference type="ARBA" id="ARBA00022989"/>
    </source>
</evidence>
<proteinExistence type="inferred from homology"/>
<dbReference type="OrthoDB" id="3222at2759"/>
<comment type="subcellular location">
    <subcellularLocation>
        <location evidence="1">Membrane</location>
        <topology evidence="1">Multi-pass membrane protein</topology>
    </subcellularLocation>
</comment>
<dbReference type="PANTHER" id="PTHR19139">
    <property type="entry name" value="AQUAPORIN TRANSPORTER"/>
    <property type="match status" value="1"/>
</dbReference>
<dbReference type="GO" id="GO:0015250">
    <property type="term" value="F:water channel activity"/>
    <property type="evidence" value="ECO:0007669"/>
    <property type="project" value="TreeGrafter"/>
</dbReference>
<evidence type="ECO:0000256" key="6">
    <source>
        <dbReference type="RuleBase" id="RU000477"/>
    </source>
</evidence>
<comment type="similarity">
    <text evidence="2 6">Belongs to the MIP/aquaporin (TC 1.A.8) family.</text>
</comment>
<organism evidence="8">
    <name type="scientific">Medioppia subpectinata</name>
    <dbReference type="NCBI Taxonomy" id="1979941"/>
    <lineage>
        <taxon>Eukaryota</taxon>
        <taxon>Metazoa</taxon>
        <taxon>Ecdysozoa</taxon>
        <taxon>Arthropoda</taxon>
        <taxon>Chelicerata</taxon>
        <taxon>Arachnida</taxon>
        <taxon>Acari</taxon>
        <taxon>Acariformes</taxon>
        <taxon>Sarcoptiformes</taxon>
        <taxon>Oribatida</taxon>
        <taxon>Brachypylina</taxon>
        <taxon>Oppioidea</taxon>
        <taxon>Oppiidae</taxon>
        <taxon>Medioppia</taxon>
    </lineage>
</organism>
<dbReference type="AlphaFoldDB" id="A0A7R9Q850"/>
<protein>
    <submittedName>
        <fullName evidence="8">Uncharacterized protein</fullName>
    </submittedName>
</protein>
<keyword evidence="5 7" id="KW-0472">Membrane</keyword>
<sequence>MLTNTDTGKEQSFSTHHFIFRHTGASLSPARSLGPALIKGIWHYHWIYWVAPLISGMLSGFTYEYIRSTSSNECQSLKRSFRRRTSQGVKRDQSSNLSNYETEFTITSTECPRY</sequence>
<reference evidence="8" key="1">
    <citation type="submission" date="2020-11" db="EMBL/GenBank/DDBJ databases">
        <authorList>
            <person name="Tran Van P."/>
        </authorList>
    </citation>
    <scope>NUCLEOTIDE SEQUENCE</scope>
</reference>
<feature type="transmembrane region" description="Helical" evidence="7">
    <location>
        <begin position="46"/>
        <end position="66"/>
    </location>
</feature>
<dbReference type="SUPFAM" id="SSF81338">
    <property type="entry name" value="Aquaporin-like"/>
    <property type="match status" value="1"/>
</dbReference>
<name>A0A7R9Q850_9ACAR</name>
<accession>A0A7R9Q850</accession>
<gene>
    <name evidence="8" type="ORF">OSB1V03_LOCUS15455</name>
</gene>
<dbReference type="InterPro" id="IPR034294">
    <property type="entry name" value="Aquaporin_transptr"/>
</dbReference>
<dbReference type="GO" id="GO:0005886">
    <property type="term" value="C:plasma membrane"/>
    <property type="evidence" value="ECO:0007669"/>
    <property type="project" value="TreeGrafter"/>
</dbReference>
<keyword evidence="6" id="KW-0813">Transport</keyword>
<dbReference type="InterPro" id="IPR023271">
    <property type="entry name" value="Aquaporin-like"/>
</dbReference>
<dbReference type="PANTHER" id="PTHR19139:SF199">
    <property type="entry name" value="MIP17260P"/>
    <property type="match status" value="1"/>
</dbReference>
<evidence type="ECO:0000313" key="9">
    <source>
        <dbReference type="Proteomes" id="UP000759131"/>
    </source>
</evidence>
<keyword evidence="9" id="KW-1185">Reference proteome</keyword>
<dbReference type="EMBL" id="OC870531">
    <property type="protein sequence ID" value="CAD7635063.1"/>
    <property type="molecule type" value="Genomic_DNA"/>
</dbReference>
<dbReference type="EMBL" id="CAJPIZ010015956">
    <property type="protein sequence ID" value="CAG2115493.1"/>
    <property type="molecule type" value="Genomic_DNA"/>
</dbReference>
<dbReference type="Proteomes" id="UP000759131">
    <property type="component" value="Unassembled WGS sequence"/>
</dbReference>
<evidence type="ECO:0000256" key="7">
    <source>
        <dbReference type="SAM" id="Phobius"/>
    </source>
</evidence>
<evidence type="ECO:0000256" key="2">
    <source>
        <dbReference type="ARBA" id="ARBA00006175"/>
    </source>
</evidence>
<keyword evidence="4 7" id="KW-1133">Transmembrane helix</keyword>
<evidence type="ECO:0000256" key="5">
    <source>
        <dbReference type="ARBA" id="ARBA00023136"/>
    </source>
</evidence>